<dbReference type="RefSeq" id="WP_015929846.1">
    <property type="nucleotide sequence ID" value="NC_011894.1"/>
</dbReference>
<dbReference type="HOGENOM" id="CLU_2356511_0_0_5"/>
<dbReference type="Proteomes" id="UP000008207">
    <property type="component" value="Chromosome"/>
</dbReference>
<evidence type="ECO:0000313" key="1">
    <source>
        <dbReference type="EMBL" id="ACL58183.1"/>
    </source>
</evidence>
<protein>
    <submittedName>
        <fullName evidence="1">Uncharacterized protein</fullName>
    </submittedName>
</protein>
<sequence length="96" mass="10865">MRFRRNPRYAYGDNDREIPPPTIAELRTDGHSELEYLSLLLGFRTLAWTRRVAGIGSATWLSCDAGRSATNICAWCCAGRAWLLLSITRRCRFVGS</sequence>
<dbReference type="AlphaFoldDB" id="B8IKZ5"/>
<gene>
    <name evidence="1" type="ordered locus">Mnod_3260</name>
</gene>
<organism evidence="1 2">
    <name type="scientific">Methylobacterium nodulans (strain LMG 21967 / CNCM I-2342 / ORS 2060)</name>
    <dbReference type="NCBI Taxonomy" id="460265"/>
    <lineage>
        <taxon>Bacteria</taxon>
        <taxon>Pseudomonadati</taxon>
        <taxon>Pseudomonadota</taxon>
        <taxon>Alphaproteobacteria</taxon>
        <taxon>Hyphomicrobiales</taxon>
        <taxon>Methylobacteriaceae</taxon>
        <taxon>Methylobacterium</taxon>
    </lineage>
</organism>
<name>B8IKZ5_METNO</name>
<proteinExistence type="predicted"/>
<dbReference type="KEGG" id="mno:Mnod_3260"/>
<accession>B8IKZ5</accession>
<dbReference type="EMBL" id="CP001349">
    <property type="protein sequence ID" value="ACL58183.1"/>
    <property type="molecule type" value="Genomic_DNA"/>
</dbReference>
<keyword evidence="2" id="KW-1185">Reference proteome</keyword>
<evidence type="ECO:0000313" key="2">
    <source>
        <dbReference type="Proteomes" id="UP000008207"/>
    </source>
</evidence>
<reference evidence="1 2" key="1">
    <citation type="submission" date="2009-01" db="EMBL/GenBank/DDBJ databases">
        <title>Complete sequence of chromosome of Methylobacterium nodulans ORS 2060.</title>
        <authorList>
            <consortium name="US DOE Joint Genome Institute"/>
            <person name="Lucas S."/>
            <person name="Copeland A."/>
            <person name="Lapidus A."/>
            <person name="Glavina del Rio T."/>
            <person name="Dalin E."/>
            <person name="Tice H."/>
            <person name="Bruce D."/>
            <person name="Goodwin L."/>
            <person name="Pitluck S."/>
            <person name="Sims D."/>
            <person name="Brettin T."/>
            <person name="Detter J.C."/>
            <person name="Han C."/>
            <person name="Larimer F."/>
            <person name="Land M."/>
            <person name="Hauser L."/>
            <person name="Kyrpides N."/>
            <person name="Ivanova N."/>
            <person name="Marx C.J."/>
            <person name="Richardson P."/>
        </authorList>
    </citation>
    <scope>NUCLEOTIDE SEQUENCE [LARGE SCALE GENOMIC DNA]</scope>
    <source>
        <strain evidence="2">LMG 21967 / CNCM I-2342 / ORS 2060</strain>
    </source>
</reference>